<reference evidence="2 3" key="1">
    <citation type="journal article" date="2023" name="Commun. Biol.">
        <title>Reorganization of the ancestral sex-determining regions during the evolution of trioecy in Pleodorina starrii.</title>
        <authorList>
            <person name="Takahashi K."/>
            <person name="Suzuki S."/>
            <person name="Kawai-Toyooka H."/>
            <person name="Yamamoto K."/>
            <person name="Hamaji T."/>
            <person name="Ootsuki R."/>
            <person name="Yamaguchi H."/>
            <person name="Kawachi M."/>
            <person name="Higashiyama T."/>
            <person name="Nozaki H."/>
        </authorList>
    </citation>
    <scope>NUCLEOTIDE SEQUENCE [LARGE SCALE GENOMIC DNA]</scope>
    <source>
        <strain evidence="2 3">NIES-4479</strain>
    </source>
</reference>
<name>A0A9W6BC27_9CHLO</name>
<sequence length="109" mass="11964">MLRPGGVVDSQFASSVVKAECRGILKRQQGLAEHVYDELAASQAQLSQELQRLRAALDELRQAEPLALTPDHATTLSRIQRKIGDLSRRLGVVEARVGRIKGHIKAASR</sequence>
<evidence type="ECO:0000313" key="3">
    <source>
        <dbReference type="Proteomes" id="UP001165080"/>
    </source>
</evidence>
<feature type="coiled-coil region" evidence="1">
    <location>
        <begin position="36"/>
        <end position="63"/>
    </location>
</feature>
<dbReference type="Proteomes" id="UP001165080">
    <property type="component" value="Unassembled WGS sequence"/>
</dbReference>
<keyword evidence="3" id="KW-1185">Reference proteome</keyword>
<evidence type="ECO:0008006" key="4">
    <source>
        <dbReference type="Google" id="ProtNLM"/>
    </source>
</evidence>
<evidence type="ECO:0000256" key="1">
    <source>
        <dbReference type="SAM" id="Coils"/>
    </source>
</evidence>
<comment type="caution">
    <text evidence="2">The sequence shown here is derived from an EMBL/GenBank/DDBJ whole genome shotgun (WGS) entry which is preliminary data.</text>
</comment>
<protein>
    <recommendedName>
        <fullName evidence="4">Biogenesis of lysosome-related organelles complex 1 subunit 7</fullName>
    </recommendedName>
</protein>
<dbReference type="EMBL" id="BRXU01000002">
    <property type="protein sequence ID" value="GLC48907.1"/>
    <property type="molecule type" value="Genomic_DNA"/>
</dbReference>
<organism evidence="2 3">
    <name type="scientific">Pleodorina starrii</name>
    <dbReference type="NCBI Taxonomy" id="330485"/>
    <lineage>
        <taxon>Eukaryota</taxon>
        <taxon>Viridiplantae</taxon>
        <taxon>Chlorophyta</taxon>
        <taxon>core chlorophytes</taxon>
        <taxon>Chlorophyceae</taxon>
        <taxon>CS clade</taxon>
        <taxon>Chlamydomonadales</taxon>
        <taxon>Volvocaceae</taxon>
        <taxon>Pleodorina</taxon>
    </lineage>
</organism>
<keyword evidence="1" id="KW-0175">Coiled coil</keyword>
<dbReference type="Pfam" id="PF14712">
    <property type="entry name" value="Snapin_Pallidin"/>
    <property type="match status" value="1"/>
</dbReference>
<evidence type="ECO:0000313" key="2">
    <source>
        <dbReference type="EMBL" id="GLC48907.1"/>
    </source>
</evidence>
<dbReference type="InterPro" id="IPR028119">
    <property type="entry name" value="Snapin/Pallidin/Snn1"/>
</dbReference>
<gene>
    <name evidence="2" type="primary">PLEST005922</name>
    <name evidence="2" type="ORF">PLESTB_000161700</name>
</gene>
<dbReference type="AlphaFoldDB" id="A0A9W6BC27"/>
<accession>A0A9W6BC27</accession>
<proteinExistence type="predicted"/>